<keyword evidence="1" id="KW-0175">Coiled coil</keyword>
<organism evidence="2 3">
    <name type="scientific">Gnathostoma spinigerum</name>
    <dbReference type="NCBI Taxonomy" id="75299"/>
    <lineage>
        <taxon>Eukaryota</taxon>
        <taxon>Metazoa</taxon>
        <taxon>Ecdysozoa</taxon>
        <taxon>Nematoda</taxon>
        <taxon>Chromadorea</taxon>
        <taxon>Rhabditida</taxon>
        <taxon>Spirurina</taxon>
        <taxon>Gnathostomatomorpha</taxon>
        <taxon>Gnathostomatoidea</taxon>
        <taxon>Gnathostomatidae</taxon>
        <taxon>Gnathostoma</taxon>
    </lineage>
</organism>
<evidence type="ECO:0000256" key="1">
    <source>
        <dbReference type="SAM" id="Coils"/>
    </source>
</evidence>
<evidence type="ECO:0000313" key="2">
    <source>
        <dbReference type="EMBL" id="MFH4980312.1"/>
    </source>
</evidence>
<evidence type="ECO:0000313" key="3">
    <source>
        <dbReference type="Proteomes" id="UP001608902"/>
    </source>
</evidence>
<accession>A0ABD6EUE9</accession>
<feature type="coiled-coil region" evidence="1">
    <location>
        <begin position="1"/>
        <end position="28"/>
    </location>
</feature>
<keyword evidence="3" id="KW-1185">Reference proteome</keyword>
<gene>
    <name evidence="2" type="ORF">AB6A40_007021</name>
</gene>
<name>A0ABD6EUE9_9BILA</name>
<comment type="caution">
    <text evidence="2">The sequence shown here is derived from an EMBL/GenBank/DDBJ whole genome shotgun (WGS) entry which is preliminary data.</text>
</comment>
<reference evidence="2 3" key="1">
    <citation type="submission" date="2024-08" db="EMBL/GenBank/DDBJ databases">
        <title>Gnathostoma spinigerum genome.</title>
        <authorList>
            <person name="Gonzalez-Bertolin B."/>
            <person name="Monzon S."/>
            <person name="Zaballos A."/>
            <person name="Jimenez P."/>
            <person name="Dekumyoy P."/>
            <person name="Varona S."/>
            <person name="Cuesta I."/>
            <person name="Sumanam S."/>
            <person name="Adisakwattana P."/>
            <person name="Gasser R.B."/>
            <person name="Hernandez-Gonzalez A."/>
            <person name="Young N.D."/>
            <person name="Perteguer M.J."/>
        </authorList>
    </citation>
    <scope>NUCLEOTIDE SEQUENCE [LARGE SCALE GENOMIC DNA]</scope>
    <source>
        <strain evidence="2">AL3</strain>
        <tissue evidence="2">Liver</tissue>
    </source>
</reference>
<protein>
    <submittedName>
        <fullName evidence="2">Uncharacterized protein</fullName>
    </submittedName>
</protein>
<dbReference type="EMBL" id="JBGFUD010005384">
    <property type="protein sequence ID" value="MFH4980312.1"/>
    <property type="molecule type" value="Genomic_DNA"/>
</dbReference>
<sequence>MDTLQSDLEAMEKENIELKERAKSISKKALLVNLEQAMSSGVSNPPTPTYGTSLSSSASEVAWLECQLNEKNKALKWADKRIRQLKARETVRLLSEMGQFHLPNDICGPLTLAAAQKRDKDDFDKIIRESESLQVEARKYQLPYIIDLTKPKSVWQREESEYYAQISLLHRRIDDLRIRLHKYSTKHANNDSSVFLMNTLNDLKNMTDIRKLKGDDKNAADEDKFRTVYSQLFGNLEAERAAFEEKRKLQPPNSSLLISSQA</sequence>
<dbReference type="AlphaFoldDB" id="A0ABD6EUE9"/>
<proteinExistence type="predicted"/>
<dbReference type="Proteomes" id="UP001608902">
    <property type="component" value="Unassembled WGS sequence"/>
</dbReference>